<feature type="domain" description="Glycosyltransferase 2-like" evidence="2">
    <location>
        <begin position="7"/>
        <end position="108"/>
    </location>
</feature>
<dbReference type="eggNOG" id="COG1216">
    <property type="taxonomic scope" value="Bacteria"/>
</dbReference>
<dbReference type="CDD" id="cd00761">
    <property type="entry name" value="Glyco_tranf_GTA_type"/>
    <property type="match status" value="1"/>
</dbReference>
<keyword evidence="4" id="KW-1185">Reference proteome</keyword>
<reference evidence="3 4" key="1">
    <citation type="submission" date="2012-06" db="EMBL/GenBank/DDBJ databases">
        <title>Finished chromosome of genome of Crinalium epipsammum PCC 9333.</title>
        <authorList>
            <consortium name="US DOE Joint Genome Institute"/>
            <person name="Gugger M."/>
            <person name="Coursin T."/>
            <person name="Rippka R."/>
            <person name="Tandeau De Marsac N."/>
            <person name="Huntemann M."/>
            <person name="Wei C.-L."/>
            <person name="Han J."/>
            <person name="Detter J.C."/>
            <person name="Han C."/>
            <person name="Tapia R."/>
            <person name="Davenport K."/>
            <person name="Daligault H."/>
            <person name="Erkkila T."/>
            <person name="Gu W."/>
            <person name="Munk A.C.C."/>
            <person name="Teshima H."/>
            <person name="Xu Y."/>
            <person name="Chain P."/>
            <person name="Chen A."/>
            <person name="Krypides N."/>
            <person name="Mavromatis K."/>
            <person name="Markowitz V."/>
            <person name="Szeto E."/>
            <person name="Ivanova N."/>
            <person name="Mikhailova N."/>
            <person name="Ovchinnikova G."/>
            <person name="Pagani I."/>
            <person name="Pati A."/>
            <person name="Goodwin L."/>
            <person name="Peters L."/>
            <person name="Pitluck S."/>
            <person name="Woyke T."/>
            <person name="Kerfeld C."/>
        </authorList>
    </citation>
    <scope>NUCLEOTIDE SEQUENCE [LARGE SCALE GENOMIC DNA]</scope>
    <source>
        <strain evidence="3 4">PCC 9333</strain>
    </source>
</reference>
<organism evidence="3 4">
    <name type="scientific">Crinalium epipsammum PCC 9333</name>
    <dbReference type="NCBI Taxonomy" id="1173022"/>
    <lineage>
        <taxon>Bacteria</taxon>
        <taxon>Bacillati</taxon>
        <taxon>Cyanobacteriota</taxon>
        <taxon>Cyanophyceae</taxon>
        <taxon>Gomontiellales</taxon>
        <taxon>Gomontiellaceae</taxon>
        <taxon>Crinalium</taxon>
    </lineage>
</organism>
<gene>
    <name evidence="3" type="ORF">Cri9333_2772</name>
</gene>
<dbReference type="GO" id="GO:0016740">
    <property type="term" value="F:transferase activity"/>
    <property type="evidence" value="ECO:0007669"/>
    <property type="project" value="UniProtKB-KW"/>
</dbReference>
<dbReference type="KEGG" id="cep:Cri9333_2772"/>
<dbReference type="PATRIC" id="fig|1173022.3.peg.3008"/>
<accession>K9W1E7</accession>
<dbReference type="Gene3D" id="3.90.550.10">
    <property type="entry name" value="Spore Coat Polysaccharide Biosynthesis Protein SpsA, Chain A"/>
    <property type="match status" value="1"/>
</dbReference>
<feature type="transmembrane region" description="Helical" evidence="1">
    <location>
        <begin position="257"/>
        <end position="278"/>
    </location>
</feature>
<dbReference type="HOGENOM" id="CLU_025996_19_6_3"/>
<dbReference type="STRING" id="1173022.Cri9333_2772"/>
<dbReference type="InterPro" id="IPR001173">
    <property type="entry name" value="Glyco_trans_2-like"/>
</dbReference>
<protein>
    <submittedName>
        <fullName evidence="3">Glycosyl transferase family 2</fullName>
    </submittedName>
</protein>
<dbReference type="PANTHER" id="PTHR43179">
    <property type="entry name" value="RHAMNOSYLTRANSFERASE WBBL"/>
    <property type="match status" value="1"/>
</dbReference>
<dbReference type="InterPro" id="IPR029044">
    <property type="entry name" value="Nucleotide-diphossugar_trans"/>
</dbReference>
<keyword evidence="1" id="KW-1133">Transmembrane helix</keyword>
<dbReference type="OrthoDB" id="153025at2"/>
<sequence>MKPIKISVIVPTYHRNDLLAKCLDNLSPKIQTFPSEEYEVIVTDDGAKTTAKQMICDHYPWVKWVAGPRKGPAANRNNGAEYAQGEWLVFTDDDCVPQPNWLNAFAKETKGEALALEGAIHPLGDPKQDMAECPINLTGGWFWSANIAIERALFEKIGGFDANYPLALHEDVDIRERLYVFTTILFVPEASVFHPVRLIPLKSAISRIPKRCAATAYHLAKHRKDSSNQSVLGLTIFEFKYHLRHLLGGLRKGKIKFAYVSFLTIIIGTPVFFFYILMYSKSKQKFGKSD</sequence>
<dbReference type="EMBL" id="CP003620">
    <property type="protein sequence ID" value="AFZ13619.1"/>
    <property type="molecule type" value="Genomic_DNA"/>
</dbReference>
<dbReference type="RefSeq" id="WP_015203729.1">
    <property type="nucleotide sequence ID" value="NC_019753.1"/>
</dbReference>
<proteinExistence type="predicted"/>
<dbReference type="Proteomes" id="UP000010472">
    <property type="component" value="Chromosome"/>
</dbReference>
<keyword evidence="1" id="KW-0812">Transmembrane</keyword>
<evidence type="ECO:0000313" key="3">
    <source>
        <dbReference type="EMBL" id="AFZ13619.1"/>
    </source>
</evidence>
<keyword evidence="1" id="KW-0472">Membrane</keyword>
<evidence type="ECO:0000313" key="4">
    <source>
        <dbReference type="Proteomes" id="UP000010472"/>
    </source>
</evidence>
<evidence type="ECO:0000259" key="2">
    <source>
        <dbReference type="Pfam" id="PF00535"/>
    </source>
</evidence>
<evidence type="ECO:0000256" key="1">
    <source>
        <dbReference type="SAM" id="Phobius"/>
    </source>
</evidence>
<keyword evidence="3" id="KW-0808">Transferase</keyword>
<dbReference type="PANTHER" id="PTHR43179:SF7">
    <property type="entry name" value="RHAMNOSYLTRANSFERASE WBBL"/>
    <property type="match status" value="1"/>
</dbReference>
<dbReference type="AlphaFoldDB" id="K9W1E7"/>
<dbReference type="Pfam" id="PF00535">
    <property type="entry name" value="Glycos_transf_2"/>
    <property type="match status" value="1"/>
</dbReference>
<name>K9W1E7_9CYAN</name>
<dbReference type="SUPFAM" id="SSF53448">
    <property type="entry name" value="Nucleotide-diphospho-sugar transferases"/>
    <property type="match status" value="1"/>
</dbReference>